<reference evidence="2 3" key="1">
    <citation type="submission" date="2020-02" db="EMBL/GenBank/DDBJ databases">
        <authorList>
            <person name="Ferguson B K."/>
        </authorList>
    </citation>
    <scope>NUCLEOTIDE SEQUENCE [LARGE SCALE GENOMIC DNA]</scope>
</reference>
<proteinExistence type="predicted"/>
<organism evidence="2 3">
    <name type="scientific">Trichogramma brassicae</name>
    <dbReference type="NCBI Taxonomy" id="86971"/>
    <lineage>
        <taxon>Eukaryota</taxon>
        <taxon>Metazoa</taxon>
        <taxon>Ecdysozoa</taxon>
        <taxon>Arthropoda</taxon>
        <taxon>Hexapoda</taxon>
        <taxon>Insecta</taxon>
        <taxon>Pterygota</taxon>
        <taxon>Neoptera</taxon>
        <taxon>Endopterygota</taxon>
        <taxon>Hymenoptera</taxon>
        <taxon>Apocrita</taxon>
        <taxon>Proctotrupomorpha</taxon>
        <taxon>Chalcidoidea</taxon>
        <taxon>Trichogrammatidae</taxon>
        <taxon>Trichogramma</taxon>
    </lineage>
</organism>
<evidence type="ECO:0000313" key="2">
    <source>
        <dbReference type="EMBL" id="CAB0038785.1"/>
    </source>
</evidence>
<protein>
    <submittedName>
        <fullName evidence="2">Uncharacterized protein</fullName>
    </submittedName>
</protein>
<dbReference type="AlphaFoldDB" id="A0A6H5IMR8"/>
<sequence>MKQVARWPRRSNGRPLNYSKPKTLASSQLHLERRKRFSGIELSKNESVVDPAPSLVMCFWVYHTSMPLKRIKLQTRKIYFIFRTASADSRGPDYCRMEKFTRQSVLSCDLNENYRVFFERFFLPRPSRMRNTWACDDRSNSKSAARCCIQYRLAPQFLATRCSKIKPDQQLLLIPHDELAYYTRKRVPKDIAVGQVLLVAGRCLDIRIPYTMLRTRHDRIRQTSKSNLNLF</sequence>
<dbReference type="Proteomes" id="UP000479190">
    <property type="component" value="Unassembled WGS sequence"/>
</dbReference>
<name>A0A6H5IMR8_9HYME</name>
<gene>
    <name evidence="2" type="ORF">TBRA_LOCUS10553</name>
</gene>
<feature type="region of interest" description="Disordered" evidence="1">
    <location>
        <begin position="1"/>
        <end position="21"/>
    </location>
</feature>
<keyword evidence="3" id="KW-1185">Reference proteome</keyword>
<accession>A0A6H5IMR8</accession>
<evidence type="ECO:0000256" key="1">
    <source>
        <dbReference type="SAM" id="MobiDB-lite"/>
    </source>
</evidence>
<evidence type="ECO:0000313" key="3">
    <source>
        <dbReference type="Proteomes" id="UP000479190"/>
    </source>
</evidence>
<dbReference type="EMBL" id="CADCXV010000927">
    <property type="protein sequence ID" value="CAB0038785.1"/>
    <property type="molecule type" value="Genomic_DNA"/>
</dbReference>